<dbReference type="RefSeq" id="WP_369085092.1">
    <property type="nucleotide sequence ID" value="NZ_JBFSHR010000194.1"/>
</dbReference>
<keyword evidence="4" id="KW-1185">Reference proteome</keyword>
<accession>A0ABV3Y624</accession>
<keyword evidence="1" id="KW-0472">Membrane</keyword>
<keyword evidence="1" id="KW-0812">Transmembrane</keyword>
<reference evidence="3 4" key="1">
    <citation type="submission" date="2024-07" db="EMBL/GenBank/DDBJ databases">
        <title>Draft Genome Sequence of Ferrimicrobium acidiphilum Strain YE2023, Isolated from a Pulp of Bioleach Reactor.</title>
        <authorList>
            <person name="Elkina Y.A."/>
            <person name="Bulaeva A.G."/>
            <person name="Beletsky A.V."/>
            <person name="Mardanov A.V."/>
        </authorList>
    </citation>
    <scope>NUCLEOTIDE SEQUENCE [LARGE SCALE GENOMIC DNA]</scope>
    <source>
        <strain evidence="3 4">YE2023</strain>
    </source>
</reference>
<proteinExistence type="predicted"/>
<name>A0ABV3Y624_9ACTN</name>
<sequence length="191" mass="20973">MARAGQRVVLTEDRLQDRISVGVLAKAFPRSLVEEVIAETGAKEQRNRILPAWLTLYYVLALALFMDMGGGRVMRKLAGTLSFASRGIVVHTPSEEALSNARSRLGPQPLKLLFEKVARPLAVLDDQRAYWRGYHLMSLDGTTLDVQDTAANWDYFGGPGTKDESGKTLRGGFPQLRIVALAECGTRALVS</sequence>
<feature type="non-terminal residue" evidence="3">
    <location>
        <position position="191"/>
    </location>
</feature>
<dbReference type="InterPro" id="IPR024473">
    <property type="entry name" value="Transposases_IS4_N"/>
</dbReference>
<evidence type="ECO:0000259" key="2">
    <source>
        <dbReference type="Pfam" id="PF13006"/>
    </source>
</evidence>
<protein>
    <submittedName>
        <fullName evidence="3">Transposase domain-containing protein</fullName>
    </submittedName>
</protein>
<dbReference type="Pfam" id="PF13006">
    <property type="entry name" value="Nterm_IS4"/>
    <property type="match status" value="1"/>
</dbReference>
<feature type="transmembrane region" description="Helical" evidence="1">
    <location>
        <begin position="49"/>
        <end position="66"/>
    </location>
</feature>
<feature type="domain" description="Transposase IS4 N-terminal" evidence="2">
    <location>
        <begin position="19"/>
        <end position="115"/>
    </location>
</feature>
<keyword evidence="1" id="KW-1133">Transmembrane helix</keyword>
<evidence type="ECO:0000313" key="4">
    <source>
        <dbReference type="Proteomes" id="UP001560267"/>
    </source>
</evidence>
<comment type="caution">
    <text evidence="3">The sequence shown here is derived from an EMBL/GenBank/DDBJ whole genome shotgun (WGS) entry which is preliminary data.</text>
</comment>
<evidence type="ECO:0000313" key="3">
    <source>
        <dbReference type="EMBL" id="MEX6431027.1"/>
    </source>
</evidence>
<dbReference type="EMBL" id="JBFSHR010000194">
    <property type="protein sequence ID" value="MEX6431027.1"/>
    <property type="molecule type" value="Genomic_DNA"/>
</dbReference>
<dbReference type="Proteomes" id="UP001560267">
    <property type="component" value="Unassembled WGS sequence"/>
</dbReference>
<organism evidence="3 4">
    <name type="scientific">Ferrimicrobium acidiphilum</name>
    <dbReference type="NCBI Taxonomy" id="121039"/>
    <lineage>
        <taxon>Bacteria</taxon>
        <taxon>Bacillati</taxon>
        <taxon>Actinomycetota</taxon>
        <taxon>Acidimicrobiia</taxon>
        <taxon>Acidimicrobiales</taxon>
        <taxon>Acidimicrobiaceae</taxon>
        <taxon>Ferrimicrobium</taxon>
    </lineage>
</organism>
<gene>
    <name evidence="3" type="ORF">AB6A68_14525</name>
</gene>
<evidence type="ECO:0000256" key="1">
    <source>
        <dbReference type="SAM" id="Phobius"/>
    </source>
</evidence>